<dbReference type="Pfam" id="PF02894">
    <property type="entry name" value="GFO_IDH_MocA_C"/>
    <property type="match status" value="1"/>
</dbReference>
<dbReference type="eggNOG" id="COG0673">
    <property type="taxonomic scope" value="Bacteria"/>
</dbReference>
<dbReference type="SUPFAM" id="SSF51735">
    <property type="entry name" value="NAD(P)-binding Rossmann-fold domains"/>
    <property type="match status" value="1"/>
</dbReference>
<dbReference type="Proteomes" id="UP000008075">
    <property type="component" value="Chromosome"/>
</dbReference>
<gene>
    <name evidence="5" type="primary">ydgJ</name>
    <name evidence="5" type="ordered locus">XNC1_2319</name>
</gene>
<evidence type="ECO:0000259" key="3">
    <source>
        <dbReference type="Pfam" id="PF01408"/>
    </source>
</evidence>
<dbReference type="NCBIfam" id="NF008607">
    <property type="entry name" value="PRK11579.1"/>
    <property type="match status" value="1"/>
</dbReference>
<dbReference type="HOGENOM" id="CLU_023194_19_1_6"/>
<name>D3VGE2_XENNA</name>
<evidence type="ECO:0000256" key="1">
    <source>
        <dbReference type="ARBA" id="ARBA00010928"/>
    </source>
</evidence>
<feature type="domain" description="Gfo/Idh/MocA-like oxidoreductase N-terminal" evidence="3">
    <location>
        <begin position="15"/>
        <end position="132"/>
    </location>
</feature>
<dbReference type="GO" id="GO:0016491">
    <property type="term" value="F:oxidoreductase activity"/>
    <property type="evidence" value="ECO:0007669"/>
    <property type="project" value="UniProtKB-KW"/>
</dbReference>
<keyword evidence="2" id="KW-0560">Oxidoreductase</keyword>
<protein>
    <submittedName>
        <fullName evidence="5">NAD(P)-binding dehydrogenase, with glyceraldehyde-3-P dehydrogenase-like and NAD(P)-binding domains</fullName>
    </submittedName>
</protein>
<dbReference type="Gene3D" id="3.40.50.720">
    <property type="entry name" value="NAD(P)-binding Rossmann-like Domain"/>
    <property type="match status" value="1"/>
</dbReference>
<dbReference type="PANTHER" id="PTHR43708:SF5">
    <property type="entry name" value="CONSERVED EXPRESSED OXIDOREDUCTASE (EUROFUNG)-RELATED"/>
    <property type="match status" value="1"/>
</dbReference>
<proteinExistence type="inferred from homology"/>
<organism evidence="5 6">
    <name type="scientific">Xenorhabdus nematophila (strain ATCC 19061 / DSM 3370 / CCUG 14189 / LMG 1036 / NCIMB 9965 / AN6)</name>
    <dbReference type="NCBI Taxonomy" id="406817"/>
    <lineage>
        <taxon>Bacteria</taxon>
        <taxon>Pseudomonadati</taxon>
        <taxon>Pseudomonadota</taxon>
        <taxon>Gammaproteobacteria</taxon>
        <taxon>Enterobacterales</taxon>
        <taxon>Morganellaceae</taxon>
        <taxon>Xenorhabdus</taxon>
    </lineage>
</organism>
<dbReference type="PANTHER" id="PTHR43708">
    <property type="entry name" value="CONSERVED EXPRESSED OXIDOREDUCTASE (EUROFUNG)"/>
    <property type="match status" value="1"/>
</dbReference>
<accession>D3VGE2</accession>
<keyword evidence="6" id="KW-1185">Reference proteome</keyword>
<dbReference type="InterPro" id="IPR036291">
    <property type="entry name" value="NAD(P)-bd_dom_sf"/>
</dbReference>
<evidence type="ECO:0000256" key="2">
    <source>
        <dbReference type="ARBA" id="ARBA00023002"/>
    </source>
</evidence>
<evidence type="ECO:0000259" key="4">
    <source>
        <dbReference type="Pfam" id="PF02894"/>
    </source>
</evidence>
<dbReference type="AlphaFoldDB" id="D3VGE2"/>
<dbReference type="GO" id="GO:0000166">
    <property type="term" value="F:nucleotide binding"/>
    <property type="evidence" value="ECO:0007669"/>
    <property type="project" value="InterPro"/>
</dbReference>
<dbReference type="Gene3D" id="3.30.360.10">
    <property type="entry name" value="Dihydrodipicolinate Reductase, domain 2"/>
    <property type="match status" value="1"/>
</dbReference>
<evidence type="ECO:0000313" key="6">
    <source>
        <dbReference type="Proteomes" id="UP000008075"/>
    </source>
</evidence>
<comment type="similarity">
    <text evidence="1">Belongs to the Gfo/Idh/MocA family.</text>
</comment>
<dbReference type="EMBL" id="FN667742">
    <property type="protein sequence ID" value="CBJ90378.1"/>
    <property type="molecule type" value="Genomic_DNA"/>
</dbReference>
<dbReference type="InterPro" id="IPR004104">
    <property type="entry name" value="Gfo/Idh/MocA-like_OxRdtase_C"/>
</dbReference>
<reference evidence="5 6" key="1">
    <citation type="journal article" date="2011" name="PLoS ONE">
        <title>The entomopathogenic bacterial endosymbionts xenorhabdus and photorhabdus: convergent lifestyles from divergent genomes.</title>
        <authorList>
            <person name="Chaston J.M."/>
            <person name="Suen G."/>
            <person name="Tucker S.L."/>
            <person name="Andersen A.W."/>
            <person name="Bhasin A."/>
            <person name="Bode E."/>
            <person name="Bode H.B."/>
            <person name="Brachmann A.O."/>
            <person name="Cowles C.E."/>
            <person name="Cowles K.N."/>
            <person name="Darby C."/>
            <person name="de Leon L."/>
            <person name="Drace K."/>
            <person name="Du Z."/>
            <person name="Givaudan A."/>
            <person name="Herbert Tran E.E."/>
            <person name="Jewell K.A."/>
            <person name="Knack J.J."/>
            <person name="Krasomil-Osterfeld K.C."/>
            <person name="Kukor R."/>
            <person name="Lanois A."/>
            <person name="Latreille P."/>
            <person name="Leimgruber N.K."/>
            <person name="Lipke C.M."/>
            <person name="Liu R."/>
            <person name="Lu X."/>
            <person name="Martens E.C."/>
            <person name="Marri P.R."/>
            <person name="Medigue C."/>
            <person name="Menard M.L."/>
            <person name="Miller N.M."/>
            <person name="Morales-Soto N."/>
            <person name="Norton S."/>
            <person name="Ogier J.C."/>
            <person name="Orchard S.S."/>
            <person name="Park D."/>
            <person name="Park Y."/>
            <person name="Qurollo B.A."/>
            <person name="Sugar D.R."/>
            <person name="Richards G.R."/>
            <person name="Rouy Z."/>
            <person name="Slominski B."/>
            <person name="Slominski K."/>
            <person name="Snyder H."/>
            <person name="Tjaden B.C."/>
            <person name="van der Hoeven R."/>
            <person name="Welch R.D."/>
            <person name="Wheeler C."/>
            <person name="Xiang B."/>
            <person name="Barbazuk B."/>
            <person name="Gaudriault S."/>
            <person name="Goodner B."/>
            <person name="Slater S.C."/>
            <person name="Forst S."/>
            <person name="Goldman B.S."/>
            <person name="Goodrich-Blair H."/>
        </authorList>
    </citation>
    <scope>NUCLEOTIDE SEQUENCE [LARGE SCALE GENOMIC DNA]</scope>
    <source>
        <strain evidence="6">ATCC 19061 / DSM 3370 / CCUG 14189 / LMG 1036 / NCIMB 9965 / AN6</strain>
    </source>
</reference>
<feature type="domain" description="Gfo/Idh/MocA-like oxidoreductase C-terminal" evidence="4">
    <location>
        <begin position="144"/>
        <end position="353"/>
    </location>
</feature>
<evidence type="ECO:0000313" key="5">
    <source>
        <dbReference type="EMBL" id="CBJ90378.1"/>
    </source>
</evidence>
<dbReference type="InterPro" id="IPR051317">
    <property type="entry name" value="Gfo/Idh/MocA_oxidoreduct"/>
</dbReference>
<dbReference type="STRING" id="406817.XNC1_2319"/>
<dbReference type="Pfam" id="PF01408">
    <property type="entry name" value="GFO_IDH_MocA"/>
    <property type="match status" value="1"/>
</dbReference>
<dbReference type="KEGG" id="xne:XNC1_2319"/>
<dbReference type="InterPro" id="IPR000683">
    <property type="entry name" value="Gfo/Idh/MocA-like_OxRdtase_N"/>
</dbReference>
<sequence>MVLRSFFRGCMNNFLKVGLVGYGYASKTFHAPLIAGTPNVELVAISSSDAEKVKKDWPAVSVASSPETLFNDPAIDLIVIPTPNDTHYPLAQKALAAGKHVIVDKPFTITVEQAESLKKQAEEARLLLSVFHNRRWDSGFLTVKSLIKENTLGELKYYESHFDRYRPAVRQRWREAAGAGSGIWYDLGPHLLDQAVQLFGKPHAITTDLGMIRPNAESADYFHTQLHYSGLKVVLHASMLAAAESPIYTLHGMAGSYIKYGLDPQEECLKAGEKLPSADWGYDARDGSVTLSQGDDLITQVIPTIPGNYGAYYAAIRDAILVGKPNPVTASEAILIIRLIEAGEKSAKEQRTVLID</sequence>